<evidence type="ECO:0000259" key="1">
    <source>
        <dbReference type="Pfam" id="PF00078"/>
    </source>
</evidence>
<reference evidence="2 3" key="1">
    <citation type="submission" date="2020-04" db="EMBL/GenBank/DDBJ databases">
        <title>Perkinsus olseni comparative genomics.</title>
        <authorList>
            <person name="Bogema D.R."/>
        </authorList>
    </citation>
    <scope>NUCLEOTIDE SEQUENCE [LARGE SCALE GENOMIC DNA]</scope>
    <source>
        <strain evidence="2">ATCC PRA-205</strain>
    </source>
</reference>
<dbReference type="EMBL" id="JABANM010003080">
    <property type="protein sequence ID" value="KAF4751485.1"/>
    <property type="molecule type" value="Genomic_DNA"/>
</dbReference>
<dbReference type="AlphaFoldDB" id="A0A7J6U286"/>
<sequence length="191" mass="22315">MAKWIHRVCQACFEAERLPRQWNISKVTPIYKSGNKSDCPNYRTILSQCAAAKIFSTIILARMYPDIDRTIDNSQVAFRRGRSGLEVIHATQLLIDKCNAFELPLTLTSTDFRKAFDKTSRNHVYESLRLARVHPKYIRIVRNCYESAKAMIRLHRKERTIDLKSRLRQGDCWSPLLFICGLDRVLSQRIR</sequence>
<dbReference type="SUPFAM" id="SSF56672">
    <property type="entry name" value="DNA/RNA polymerases"/>
    <property type="match status" value="1"/>
</dbReference>
<dbReference type="Pfam" id="PF00078">
    <property type="entry name" value="RVT_1"/>
    <property type="match status" value="1"/>
</dbReference>
<comment type="caution">
    <text evidence="2">The sequence shown here is derived from an EMBL/GenBank/DDBJ whole genome shotgun (WGS) entry which is preliminary data.</text>
</comment>
<evidence type="ECO:0000313" key="2">
    <source>
        <dbReference type="EMBL" id="KAF4751485.1"/>
    </source>
</evidence>
<name>A0A7J6U286_PEROL</name>
<organism evidence="2 3">
    <name type="scientific">Perkinsus olseni</name>
    <name type="common">Perkinsus atlanticus</name>
    <dbReference type="NCBI Taxonomy" id="32597"/>
    <lineage>
        <taxon>Eukaryota</taxon>
        <taxon>Sar</taxon>
        <taxon>Alveolata</taxon>
        <taxon>Perkinsozoa</taxon>
        <taxon>Perkinsea</taxon>
        <taxon>Perkinsida</taxon>
        <taxon>Perkinsidae</taxon>
        <taxon>Perkinsus</taxon>
    </lineage>
</organism>
<dbReference type="Proteomes" id="UP000574390">
    <property type="component" value="Unassembled WGS sequence"/>
</dbReference>
<accession>A0A7J6U286</accession>
<dbReference type="PANTHER" id="PTHR19446">
    <property type="entry name" value="REVERSE TRANSCRIPTASES"/>
    <property type="match status" value="1"/>
</dbReference>
<protein>
    <recommendedName>
        <fullName evidence="1">Reverse transcriptase domain-containing protein</fullName>
    </recommendedName>
</protein>
<proteinExistence type="predicted"/>
<feature type="non-terminal residue" evidence="2">
    <location>
        <position position="191"/>
    </location>
</feature>
<dbReference type="InterPro" id="IPR000477">
    <property type="entry name" value="RT_dom"/>
</dbReference>
<evidence type="ECO:0000313" key="3">
    <source>
        <dbReference type="Proteomes" id="UP000574390"/>
    </source>
</evidence>
<feature type="domain" description="Reverse transcriptase" evidence="1">
    <location>
        <begin position="36"/>
        <end position="187"/>
    </location>
</feature>
<dbReference type="InterPro" id="IPR043502">
    <property type="entry name" value="DNA/RNA_pol_sf"/>
</dbReference>
<gene>
    <name evidence="2" type="ORF">FOZ62_024158</name>
</gene>